<dbReference type="AlphaFoldDB" id="A0A239JZM5"/>
<dbReference type="InterPro" id="IPR006059">
    <property type="entry name" value="SBP"/>
</dbReference>
<feature type="signal peptide" evidence="8">
    <location>
        <begin position="1"/>
        <end position="25"/>
    </location>
</feature>
<reference evidence="9 10" key="1">
    <citation type="submission" date="2017-06" db="EMBL/GenBank/DDBJ databases">
        <authorList>
            <person name="Kim H.J."/>
            <person name="Triplett B.A."/>
        </authorList>
    </citation>
    <scope>NUCLEOTIDE SEQUENCE [LARGE SCALE GENOMIC DNA]</scope>
    <source>
        <strain evidence="9 10">DSM 29339</strain>
    </source>
</reference>
<evidence type="ECO:0000256" key="5">
    <source>
        <dbReference type="ARBA" id="ARBA00023136"/>
    </source>
</evidence>
<evidence type="ECO:0000256" key="4">
    <source>
        <dbReference type="ARBA" id="ARBA00022729"/>
    </source>
</evidence>
<name>A0A239JZM5_9RHOB</name>
<dbReference type="GO" id="GO:0042597">
    <property type="term" value="C:periplasmic space"/>
    <property type="evidence" value="ECO:0007669"/>
    <property type="project" value="UniProtKB-SubCell"/>
</dbReference>
<keyword evidence="7" id="KW-0449">Lipoprotein</keyword>
<dbReference type="SUPFAM" id="SSF53850">
    <property type="entry name" value="Periplasmic binding protein-like II"/>
    <property type="match status" value="1"/>
</dbReference>
<dbReference type="Pfam" id="PF01547">
    <property type="entry name" value="SBP_bac_1"/>
    <property type="match status" value="1"/>
</dbReference>
<keyword evidence="4 8" id="KW-0732">Signal</keyword>
<proteinExistence type="inferred from homology"/>
<evidence type="ECO:0000256" key="2">
    <source>
        <dbReference type="ARBA" id="ARBA00008520"/>
    </source>
</evidence>
<protein>
    <submittedName>
        <fullName evidence="9">Carbohydrate ABC transporter substrate-binding protein, CUT1 family</fullName>
    </submittedName>
</protein>
<dbReference type="PANTHER" id="PTHR43649:SF33">
    <property type="entry name" value="POLYGALACTURONAN_RHAMNOGALACTURONAN-BINDING PROTEIN YTCQ"/>
    <property type="match status" value="1"/>
</dbReference>
<comment type="subcellular location">
    <subcellularLocation>
        <location evidence="1">Periplasm</location>
    </subcellularLocation>
</comment>
<dbReference type="RefSeq" id="WP_089234100.1">
    <property type="nucleotide sequence ID" value="NZ_FZOY01000006.1"/>
</dbReference>
<dbReference type="OrthoDB" id="23936at2"/>
<keyword evidence="10" id="KW-1185">Reference proteome</keyword>
<feature type="chain" id="PRO_5013167572" evidence="8">
    <location>
        <begin position="26"/>
        <end position="422"/>
    </location>
</feature>
<keyword evidence="5" id="KW-0472">Membrane</keyword>
<keyword evidence="3" id="KW-1003">Cell membrane</keyword>
<dbReference type="PANTHER" id="PTHR43649">
    <property type="entry name" value="ARABINOSE-BINDING PROTEIN-RELATED"/>
    <property type="match status" value="1"/>
</dbReference>
<evidence type="ECO:0000256" key="6">
    <source>
        <dbReference type="ARBA" id="ARBA00023139"/>
    </source>
</evidence>
<evidence type="ECO:0000313" key="10">
    <source>
        <dbReference type="Proteomes" id="UP000198426"/>
    </source>
</evidence>
<evidence type="ECO:0000256" key="8">
    <source>
        <dbReference type="SAM" id="SignalP"/>
    </source>
</evidence>
<dbReference type="InterPro" id="IPR050490">
    <property type="entry name" value="Bact_solute-bd_prot1"/>
</dbReference>
<organism evidence="9 10">
    <name type="scientific">Tropicimonas sediminicola</name>
    <dbReference type="NCBI Taxonomy" id="1031541"/>
    <lineage>
        <taxon>Bacteria</taxon>
        <taxon>Pseudomonadati</taxon>
        <taxon>Pseudomonadota</taxon>
        <taxon>Alphaproteobacteria</taxon>
        <taxon>Rhodobacterales</taxon>
        <taxon>Roseobacteraceae</taxon>
        <taxon>Tropicimonas</taxon>
    </lineage>
</organism>
<comment type="similarity">
    <text evidence="2">Belongs to the bacterial solute-binding protein 1 family.</text>
</comment>
<gene>
    <name evidence="9" type="ORF">SAMN05421757_106160</name>
</gene>
<evidence type="ECO:0000256" key="3">
    <source>
        <dbReference type="ARBA" id="ARBA00022475"/>
    </source>
</evidence>
<dbReference type="EMBL" id="FZOY01000006">
    <property type="protein sequence ID" value="SNT11241.1"/>
    <property type="molecule type" value="Genomic_DNA"/>
</dbReference>
<keyword evidence="6" id="KW-0564">Palmitate</keyword>
<accession>A0A239JZM5</accession>
<sequence>MTLRLNLAGAVSGLAVLCTGVAAQAEVLFWSTQARPVEEAQAMRENVLAGFADGVDYQPNEEGPWLTRLQAEIQAGSGSIGVLGALEGNFAAIDPETLVDLDELGVKSTSDTYNSLAMLGTDSMQFLPWMQASYIMAANKEALQYLPEGADIDALTYDQLIEWAANVHEGVGQPKFGFPAGPKGLKHRFFQGYLYPSFTNGVVRTFASPEAVTAWQKFLELWEHTNPASTNFSFMQEQLLSGDAWIVFDHTSRLAQAFNDRPDDFVAFPAPAGPTGRGFMPVLAGIAIPSTAPDMDAAKELVKYLMQPETQIATLRATNFFPVVEAELPDDMPPSVKAAGAAVAKMSASPDANPGMLPSGLGEKSGDFSRIYVDTFERIVLAGQPIEQVLEDQKKQLMAIMEETGAPCWAPDAPSDGACPVE</sequence>
<evidence type="ECO:0000256" key="1">
    <source>
        <dbReference type="ARBA" id="ARBA00004418"/>
    </source>
</evidence>
<evidence type="ECO:0000256" key="7">
    <source>
        <dbReference type="ARBA" id="ARBA00023288"/>
    </source>
</evidence>
<dbReference type="Gene3D" id="3.40.190.10">
    <property type="entry name" value="Periplasmic binding protein-like II"/>
    <property type="match status" value="1"/>
</dbReference>
<evidence type="ECO:0000313" key="9">
    <source>
        <dbReference type="EMBL" id="SNT11241.1"/>
    </source>
</evidence>
<dbReference type="Proteomes" id="UP000198426">
    <property type="component" value="Unassembled WGS sequence"/>
</dbReference>